<dbReference type="Gene3D" id="1.50.10.20">
    <property type="match status" value="1"/>
</dbReference>
<dbReference type="Proteomes" id="UP000653002">
    <property type="component" value="Unassembled WGS sequence"/>
</dbReference>
<name>A0A8I0HCK4_XANCI</name>
<feature type="non-terminal residue" evidence="1">
    <location>
        <position position="82"/>
    </location>
</feature>
<accession>A0A8I0HCK4</accession>
<evidence type="ECO:0000313" key="2">
    <source>
        <dbReference type="Proteomes" id="UP000653002"/>
    </source>
</evidence>
<dbReference type="InterPro" id="IPR008928">
    <property type="entry name" value="6-hairpin_glycosidase_sf"/>
</dbReference>
<dbReference type="SUPFAM" id="SSF48208">
    <property type="entry name" value="Six-hairpin glycosidases"/>
    <property type="match status" value="1"/>
</dbReference>
<dbReference type="GO" id="GO:0016787">
    <property type="term" value="F:hydrolase activity"/>
    <property type="evidence" value="ECO:0007669"/>
    <property type="project" value="UniProtKB-KW"/>
</dbReference>
<organism evidence="1 2">
    <name type="scientific">Xanthomonas citri pv. citri</name>
    <dbReference type="NCBI Taxonomy" id="611301"/>
    <lineage>
        <taxon>Bacteria</taxon>
        <taxon>Pseudomonadati</taxon>
        <taxon>Pseudomonadota</taxon>
        <taxon>Gammaproteobacteria</taxon>
        <taxon>Lysobacterales</taxon>
        <taxon>Lysobacteraceae</taxon>
        <taxon>Xanthomonas</taxon>
    </lineage>
</organism>
<dbReference type="GO" id="GO:0005975">
    <property type="term" value="P:carbohydrate metabolic process"/>
    <property type="evidence" value="ECO:0007669"/>
    <property type="project" value="InterPro"/>
</dbReference>
<keyword evidence="1" id="KW-0378">Hydrolase</keyword>
<proteinExistence type="predicted"/>
<dbReference type="PANTHER" id="PTHR47791">
    <property type="entry name" value="MEIOTICALLY UP-REGULATED GENE 191 PROTEIN"/>
    <property type="match status" value="1"/>
</dbReference>
<dbReference type="InterPro" id="IPR053169">
    <property type="entry name" value="MUG_Protein"/>
</dbReference>
<dbReference type="Pfam" id="PF03663">
    <property type="entry name" value="Glyco_hydro_76"/>
    <property type="match status" value="1"/>
</dbReference>
<protein>
    <submittedName>
        <fullName evidence="1">Hydrolase</fullName>
    </submittedName>
</protein>
<dbReference type="EMBL" id="JAABFR010001584">
    <property type="protein sequence ID" value="MBD4338521.1"/>
    <property type="molecule type" value="Genomic_DNA"/>
</dbReference>
<dbReference type="InterPro" id="IPR005198">
    <property type="entry name" value="Glyco_hydro_76"/>
</dbReference>
<feature type="non-terminal residue" evidence="1">
    <location>
        <position position="1"/>
    </location>
</feature>
<reference evidence="1" key="1">
    <citation type="submission" date="2020-01" db="EMBL/GenBank/DDBJ databases">
        <authorList>
            <person name="Richard D."/>
        </authorList>
    </citation>
    <scope>NUCLEOTIDE SEQUENCE</scope>
    <source>
        <strain evidence="1">JP541</strain>
    </source>
</reference>
<evidence type="ECO:0000313" key="1">
    <source>
        <dbReference type="EMBL" id="MBD4338521.1"/>
    </source>
</evidence>
<dbReference type="PANTHER" id="PTHR47791:SF4">
    <property type="entry name" value="(PUTATIVE SECRETED PROTEIN)-RELATED"/>
    <property type="match status" value="1"/>
</dbReference>
<comment type="caution">
    <text evidence="1">The sequence shown here is derived from an EMBL/GenBank/DDBJ whole genome shotgun (WGS) entry which is preliminary data.</text>
</comment>
<gene>
    <name evidence="1" type="ORF">GUH15_21190</name>
</gene>
<dbReference type="AlphaFoldDB" id="A0A8I0HCK4"/>
<sequence>WDNKNLQGKVDPAKYTYNSGQMIQAGVLLYQVTGEKRYLKEAQQTAEGACRFFLKVQPIATGEMKFFPATPWFNVILFRGLK</sequence>